<feature type="domain" description="Bacterial repeat" evidence="2">
    <location>
        <begin position="896"/>
        <end position="959"/>
    </location>
</feature>
<reference evidence="3 4" key="1">
    <citation type="submission" date="2017-08" db="EMBL/GenBank/DDBJ databases">
        <title>WGS of Clinical strains of the CDC Group NO-1 linked to zoonotic infections in humans.</title>
        <authorList>
            <person name="Bernier A.-M."/>
            <person name="Bernard K."/>
        </authorList>
    </citation>
    <scope>NUCLEOTIDE SEQUENCE [LARGE SCALE GENOMIC DNA]</scope>
    <source>
        <strain evidence="3 4">NML03-0146</strain>
    </source>
</reference>
<gene>
    <name evidence="3" type="ORF">CK620_02250</name>
</gene>
<organism evidence="3 4">
    <name type="scientific">Vandammella animalimorsus</name>
    <dbReference type="NCBI Taxonomy" id="2029117"/>
    <lineage>
        <taxon>Bacteria</taxon>
        <taxon>Pseudomonadati</taxon>
        <taxon>Pseudomonadota</taxon>
        <taxon>Betaproteobacteria</taxon>
        <taxon>Burkholderiales</taxon>
        <taxon>Comamonadaceae</taxon>
        <taxon>Vandammella</taxon>
    </lineage>
</organism>
<evidence type="ECO:0000313" key="3">
    <source>
        <dbReference type="EMBL" id="PAT36062.1"/>
    </source>
</evidence>
<feature type="domain" description="Bacterial repeat" evidence="2">
    <location>
        <begin position="825"/>
        <end position="889"/>
    </location>
</feature>
<feature type="domain" description="Bacterial repeat" evidence="2">
    <location>
        <begin position="587"/>
        <end position="624"/>
    </location>
</feature>
<feature type="domain" description="Bacterial repeat" evidence="2">
    <location>
        <begin position="1116"/>
        <end position="1185"/>
    </location>
</feature>
<dbReference type="Pfam" id="PF17164">
    <property type="entry name" value="DUF5122"/>
    <property type="match status" value="3"/>
</dbReference>
<evidence type="ECO:0000313" key="4">
    <source>
        <dbReference type="Proteomes" id="UP000217999"/>
    </source>
</evidence>
<feature type="domain" description="Bacterial repeat" evidence="2">
    <location>
        <begin position="454"/>
        <end position="508"/>
    </location>
</feature>
<feature type="domain" description="Bacterial repeat" evidence="2">
    <location>
        <begin position="667"/>
        <end position="733"/>
    </location>
</feature>
<feature type="domain" description="Bacterial repeat" evidence="2">
    <location>
        <begin position="517"/>
        <end position="578"/>
    </location>
</feature>
<feature type="domain" description="Bacterial repeat" evidence="2">
    <location>
        <begin position="1039"/>
        <end position="1108"/>
    </location>
</feature>
<comment type="caution">
    <text evidence="3">The sequence shown here is derived from an EMBL/GenBank/DDBJ whole genome shotgun (WGS) entry which is preliminary data.</text>
</comment>
<dbReference type="NCBIfam" id="TIGR02608">
    <property type="entry name" value="delta_60_rpt"/>
    <property type="match status" value="3"/>
</dbReference>
<keyword evidence="1" id="KW-0812">Transmembrane</keyword>
<feature type="domain" description="Bacterial repeat" evidence="2">
    <location>
        <begin position="1193"/>
        <end position="1260"/>
    </location>
</feature>
<protein>
    <recommendedName>
        <fullName evidence="2">Bacterial repeat domain-containing protein</fullName>
    </recommendedName>
</protein>
<dbReference type="SUPFAM" id="SSF63829">
    <property type="entry name" value="Calcium-dependent phosphotriesterase"/>
    <property type="match status" value="2"/>
</dbReference>
<dbReference type="InterPro" id="IPR044060">
    <property type="entry name" value="Bacterial_rp_domain"/>
</dbReference>
<feature type="domain" description="Bacterial repeat" evidence="2">
    <location>
        <begin position="745"/>
        <end position="814"/>
    </location>
</feature>
<dbReference type="EMBL" id="NSJF01000001">
    <property type="protein sequence ID" value="PAT36062.1"/>
    <property type="molecule type" value="Genomic_DNA"/>
</dbReference>
<keyword evidence="1" id="KW-0472">Membrane</keyword>
<dbReference type="InterPro" id="IPR013431">
    <property type="entry name" value="Delta_60_rpt"/>
</dbReference>
<evidence type="ECO:0000256" key="1">
    <source>
        <dbReference type="SAM" id="Phobius"/>
    </source>
</evidence>
<dbReference type="Proteomes" id="UP000217999">
    <property type="component" value="Unassembled WGS sequence"/>
</dbReference>
<proteinExistence type="predicted"/>
<dbReference type="Gene3D" id="2.80.10.50">
    <property type="match status" value="2"/>
</dbReference>
<name>A0A2A2AE85_9BURK</name>
<feature type="transmembrane region" description="Helical" evidence="1">
    <location>
        <begin position="1274"/>
        <end position="1294"/>
    </location>
</feature>
<accession>A0A2A2AE85</accession>
<sequence length="1299" mass="128587">MIVFPWPGCCAGVWLRWFLLFCISLPSTLLGVPPLLPPKAFLLNLPPPPPPPRLGRLRRAARRWGHWLAGAALALGAASAAQAQSLSLDTGFDYTYPYPHTIYPSYGVGLLPDGRLWTTDFASLSLLKPNGSLDRRLSEVGSHNFFVLVQQPDGRMLVGGGLSEVGGHSTGGVARLAPNGSVDTSFTAPSIHGDANFRLRHLAWAPGDRVLVGGALTAVGTAPAHGLARLNADGSRDTGFANALPYGSEVTALHALPDGGALAGVSNPPDPAQTGLYRLRPDGTVQWFRKTGGQVRALAVLPSGDILVGGRSLQIYPSAAPFDVYRLKPDGKVDFSFQPTDLGSEQVWAMHVLPNGQILLGGTTLALLNPDGARNTSVSLPALEWERNIHTRGIYHFTPQPDGKLLVGGDSIRLTEGGQSRDILARLTPAGLPSSFHAITLATTPAYLAPGLKCTHTMVEHGGETTCTVSPPGNWVFTGFGGDCASVAGASCTLTNVTSPKSVTATFAPPVEVFTVASPAGGGNVTCTPNPVARGGNVSCTASANAGYTFSGFSGPCFGGQCHLTNVTAPVTVTAHFATPGSHPIATGVQPAGAGTVQCTPNPVATGGASVCVATPAAGFAFGSALSSNASSACSPDASGGAVCTLTGVGLNASFRADFVQADHAITVQANPAGGGEVVCTPAAVPTGGTSFCGALPAPGFGLASLNGCDTVAGLLCSLTNVTTDRTVTAQFAPLVGSASEHVITATASPAAGGYVVCTPNPVPDGGTAVCRVQAKGGYVFDSFGGDCTSVAGESCDVAGVTGPKTVTANFTRVGGGAGPHAIVATANPAAGGAVTCAPNPVPNGDSATCTATANAGYAFDGFSGDCTGATCNLTNVLAAQAVVATFKPLTSATHAITITPSANGSVTCTPNPVPHDSDAVCTATPAAGYALGAFGGDCSGTSCVLSNVTAPKTVSATFVMGHAITATASPAAGGTVICTPNPVPNGGNASCTATANAGYTFSAFSGDCAGASCALTNVTSAKSVTASFTATATTHAITATANPAAGGTVSCTPNPVPDGDDATCTATPATGYAFDGFGGDCASATGDSCTLSNVTAPKNVVANFKPAAAPAHAITATANPAAGGTVSCTPNPVPDGDDATCTATPATGYAFDGFGGDCASATGDSCTLSNVIAPKNVVANFKPAAAPAHAITATANPAAGGTVVCSPNPVPDGGNATCTATANAGFVFNGFGGACAAATGPVCTLGPVSAPLTVSAQFIAAPTPSGAVPVPTLRLWALLLLALAAAGLGGRAMRQRRA</sequence>
<evidence type="ECO:0000259" key="2">
    <source>
        <dbReference type="Pfam" id="PF18998"/>
    </source>
</evidence>
<keyword evidence="1" id="KW-1133">Transmembrane helix</keyword>
<dbReference type="Pfam" id="PF18998">
    <property type="entry name" value="Flg_new_2"/>
    <property type="match status" value="11"/>
</dbReference>
<feature type="domain" description="Bacterial repeat" evidence="2">
    <location>
        <begin position="966"/>
        <end position="1032"/>
    </location>
</feature>